<dbReference type="GO" id="GO:0005576">
    <property type="term" value="C:extracellular region"/>
    <property type="evidence" value="ECO:0007669"/>
    <property type="project" value="UniProtKB-SubCell"/>
</dbReference>
<keyword evidence="3" id="KW-0843">Virulence</keyword>
<dbReference type="Proteomes" id="UP000256924">
    <property type="component" value="Unassembled WGS sequence"/>
</dbReference>
<evidence type="ECO:0000256" key="1">
    <source>
        <dbReference type="ARBA" id="ARBA00004613"/>
    </source>
</evidence>
<dbReference type="Pfam" id="PF03534">
    <property type="entry name" value="SpvB"/>
    <property type="match status" value="1"/>
</dbReference>
<gene>
    <name evidence="4" type="ORF">DRF68_11015</name>
</gene>
<keyword evidence="2" id="KW-0964">Secreted</keyword>
<accession>A0A3D9B6D5</accession>
<dbReference type="EMBL" id="QNVU01000019">
    <property type="protein sequence ID" value="REC49251.1"/>
    <property type="molecule type" value="Genomic_DNA"/>
</dbReference>
<dbReference type="InterPro" id="IPR003284">
    <property type="entry name" value="Sal_SpvB"/>
</dbReference>
<dbReference type="SUPFAM" id="SSF69318">
    <property type="entry name" value="Integrin alpha N-terminal domain"/>
    <property type="match status" value="1"/>
</dbReference>
<dbReference type="InterPro" id="IPR028994">
    <property type="entry name" value="Integrin_alpha_N"/>
</dbReference>
<evidence type="ECO:0008006" key="6">
    <source>
        <dbReference type="Google" id="ProtNLM"/>
    </source>
</evidence>
<organism evidence="4 5">
    <name type="scientific">Candidatus Chryseobacterium massiliense</name>
    <dbReference type="NCBI Taxonomy" id="204089"/>
    <lineage>
        <taxon>Bacteria</taxon>
        <taxon>Pseudomonadati</taxon>
        <taxon>Bacteroidota</taxon>
        <taxon>Flavobacteriia</taxon>
        <taxon>Flavobacteriales</taxon>
        <taxon>Weeksellaceae</taxon>
        <taxon>Chryseobacterium group</taxon>
        <taxon>Chryseobacterium</taxon>
    </lineage>
</organism>
<comment type="subcellular location">
    <subcellularLocation>
        <location evidence="1">Secreted</location>
    </subcellularLocation>
</comment>
<evidence type="ECO:0000313" key="4">
    <source>
        <dbReference type="EMBL" id="REC49251.1"/>
    </source>
</evidence>
<dbReference type="GO" id="GO:0005737">
    <property type="term" value="C:cytoplasm"/>
    <property type="evidence" value="ECO:0007669"/>
    <property type="project" value="InterPro"/>
</dbReference>
<sequence length="1412" mass="157445">MRNSILSRLRENPKIVKVLVFLTSWTQLHAYANTAYLNKPKETLPGADFHYSTVVQNNSSFLKNNEKPSAIDTALRNNISYSNEKNIDSENTYSPSGNGNKTLLKGQKTIINQPVSGFYISDIKEGIIGKDSEHPIDQIYDNIFNVTVNEKIRSDKQYSLEYDLYGLKDYKQVSKVINDELAVGGQNVEKTTVWTHQTEPVKATAVKEGKNIIVFTIPNSSDYSYKIRNLRIVASDKKSTPSEFANSYVGQTNYKYINSQNQAEELSLNSATLKIEGNSVKNTAVYSITALRDIDMPALTPEMANVTADHFGYRFLPHGENFSAAAKVSIGYDKSKIPTGYTEQDIKTFYFDLTQKKWIPLEKAERDSLQKGSNIIVSKTTHFTDMVNGIIKVPESPETGSYAPNSIKDIKAANPTEGIVSIAPPTANNMGTVNTSFPIKLPAGRGGMQPSLSVNYSSEGGNGWLGLGWDLSIPSISIDTRWGVPTYDQNFETEIYTLGGEQLTFKVGDNYVLPNRNEGFEKSRSANLEPDNTKRFYPRIEGGYSKIIRHGNSPKEYWWEVISKDGTRSIFGNDGTANNPQQYYLKDAQENIGHWALYKTIDTNGNYVVYTYDKFPYTSTENVMGKGGVEHYIKNIEYTKNDSNTSLKSYFINFEYDSQRYDVQVNARLGFVQVTSKKLKNIAILYGTDKIRSYDFGYKEGAFKKSLLETITEKDANDQVFYANRLEYFNNIENSQYYGETVIDAVTNDAGINSSSLLGHGDSKNTTIGGALTFGIALAGDKTGYNPLIKNATVGGDYQYSEGEGGGRLSMTDIDGDGLPDKILKTDWNYPDTVFKYRKKGPDMSSFGGTLFTPENSKSFSYSKNFTNSFGIQATASDMVFASASSGTSKTKDFTYNYFTDTNNDGIQDIVSSGQVYFGRIDNGVLKYTTDVSLTPNPINKGAAISAPSVDCNDILEDYKNSPLHDVVKVWKAPYDGYIKIIGSFKLKNLSSTDGVKISLQHYKLQANNSSFIVPMTVLNSANSVYTINQPSIEVKQGDYFYFRVNSIDNGNNDIVELPVNIEYIYAPLANIYYLYNDSSETPLRQFNNTSLVSNKNGIGIPFNVNTGSITGTFVKPITVRDINIDILRKQTNGTVNVIGNLQYPYNNSGNNSILFNTGALTEGDIIYFQVKSNVNEQWENLIFNNLKLTINYNGDNIEFPIIPDYQFYNLKTNNPTTFKPHFAPPTNSTNYGLYAKLYNKPSGKYTFIVRSRITGTGNFSSPQITTINWTGTMSSIQALAIHQSITQGNEYYVECYSDVTSDEGLDSSAPNIEVELREPVYFNTSAPTVFATYGINVYGKDKDNIYQTGSSTNLSKDDGRFGAMYRNWGQFIYHGGYGNLPTSCSQLQNQLIDYGSLSIDPMKLIPMILLL</sequence>
<evidence type="ECO:0000256" key="3">
    <source>
        <dbReference type="ARBA" id="ARBA00023026"/>
    </source>
</evidence>
<dbReference type="RefSeq" id="WP_116098685.1">
    <property type="nucleotide sequence ID" value="NZ_QNVU01000019.1"/>
</dbReference>
<evidence type="ECO:0000256" key="2">
    <source>
        <dbReference type="ARBA" id="ARBA00022525"/>
    </source>
</evidence>
<name>A0A3D9B6D5_9FLAO</name>
<reference evidence="4 5" key="1">
    <citation type="journal article" date="2004" name="Emerg. Infect. Dis.">
        <title>Amoebae-resisting bacteria isolated from human nasal swabs by amoebal coculture.</title>
        <authorList>
            <person name="Greub G."/>
            <person name="La Scola B."/>
            <person name="Raoult D."/>
        </authorList>
    </citation>
    <scope>NUCLEOTIDE SEQUENCE [LARGE SCALE GENOMIC DNA]</scope>
    <source>
        <strain evidence="4 5">CCUG 51329</strain>
    </source>
</reference>
<keyword evidence="5" id="KW-1185">Reference proteome</keyword>
<comment type="caution">
    <text evidence="4">The sequence shown here is derived from an EMBL/GenBank/DDBJ whole genome shotgun (WGS) entry which is preliminary data.</text>
</comment>
<evidence type="ECO:0000313" key="5">
    <source>
        <dbReference type="Proteomes" id="UP000256924"/>
    </source>
</evidence>
<proteinExistence type="predicted"/>
<protein>
    <recommendedName>
        <fullName evidence="6">Insecticide toxin TcdB middle/N-terminal domain-containing protein</fullName>
    </recommendedName>
</protein>